<evidence type="ECO:0000256" key="1">
    <source>
        <dbReference type="ARBA" id="ARBA00005474"/>
    </source>
</evidence>
<dbReference type="Proteomes" id="UP000032180">
    <property type="component" value="Chromosome 5"/>
</dbReference>
<sequence length="249" mass="25895">MSTASDWQDHYEVGRKIIKRESALSAADAAAASADDGRMMARRSCSTPAAAAGAGPGSAAVNTITPCAACKLLRRRCAQECPFSPYFSPLEPHKFASVHKVFGASNVSKMLLEVHESQRGDAANSLVYEANLRLRDPVYGCMGAILNLQQQVHALESELAAVRAQIVSHKYRSSPATATTVLPSSHASQLLAGRLPVAAAGTMGVTTATLPAVASASSSTTTAAVYAAAAASSSTDYSSITNENVPYFS</sequence>
<organism evidence="3 4">
    <name type="scientific">Leersia perrieri</name>
    <dbReference type="NCBI Taxonomy" id="77586"/>
    <lineage>
        <taxon>Eukaryota</taxon>
        <taxon>Viridiplantae</taxon>
        <taxon>Streptophyta</taxon>
        <taxon>Embryophyta</taxon>
        <taxon>Tracheophyta</taxon>
        <taxon>Spermatophyta</taxon>
        <taxon>Magnoliopsida</taxon>
        <taxon>Liliopsida</taxon>
        <taxon>Poales</taxon>
        <taxon>Poaceae</taxon>
        <taxon>BOP clade</taxon>
        <taxon>Oryzoideae</taxon>
        <taxon>Oryzeae</taxon>
        <taxon>Oryzinae</taxon>
        <taxon>Leersia</taxon>
    </lineage>
</organism>
<dbReference type="PROSITE" id="PS50891">
    <property type="entry name" value="LOB"/>
    <property type="match status" value="1"/>
</dbReference>
<evidence type="ECO:0000313" key="3">
    <source>
        <dbReference type="EnsemblPlants" id="LPERR05G04040.1"/>
    </source>
</evidence>
<name>A0A0D9WD76_9ORYZ</name>
<dbReference type="PANTHER" id="PTHR31301">
    <property type="entry name" value="LOB DOMAIN-CONTAINING PROTEIN 4-RELATED"/>
    <property type="match status" value="1"/>
</dbReference>
<keyword evidence="4" id="KW-1185">Reference proteome</keyword>
<reference evidence="4" key="2">
    <citation type="submission" date="2013-12" db="EMBL/GenBank/DDBJ databases">
        <authorList>
            <person name="Yu Y."/>
            <person name="Lee S."/>
            <person name="de Baynast K."/>
            <person name="Wissotski M."/>
            <person name="Liu L."/>
            <person name="Talag J."/>
            <person name="Goicoechea J."/>
            <person name="Angelova A."/>
            <person name="Jetty R."/>
            <person name="Kudrna D."/>
            <person name="Golser W."/>
            <person name="Rivera L."/>
            <person name="Zhang J."/>
            <person name="Wing R."/>
        </authorList>
    </citation>
    <scope>NUCLEOTIDE SEQUENCE</scope>
</reference>
<dbReference type="AlphaFoldDB" id="A0A0D9WD76"/>
<reference evidence="3 4" key="1">
    <citation type="submission" date="2012-08" db="EMBL/GenBank/DDBJ databases">
        <title>Oryza genome evolution.</title>
        <authorList>
            <person name="Wing R.A."/>
        </authorList>
    </citation>
    <scope>NUCLEOTIDE SEQUENCE</scope>
</reference>
<dbReference type="Gramene" id="LPERR05G04040.1">
    <property type="protein sequence ID" value="LPERR05G04040.1"/>
    <property type="gene ID" value="LPERR05G04040"/>
</dbReference>
<evidence type="ECO:0000313" key="4">
    <source>
        <dbReference type="Proteomes" id="UP000032180"/>
    </source>
</evidence>
<evidence type="ECO:0000259" key="2">
    <source>
        <dbReference type="PROSITE" id="PS50891"/>
    </source>
</evidence>
<dbReference type="STRING" id="77586.A0A0D9WD76"/>
<accession>A0A0D9WD76</accession>
<reference evidence="3" key="3">
    <citation type="submission" date="2015-04" db="UniProtKB">
        <authorList>
            <consortium name="EnsemblPlants"/>
        </authorList>
    </citation>
    <scope>IDENTIFICATION</scope>
</reference>
<dbReference type="Pfam" id="PF03195">
    <property type="entry name" value="LOB"/>
    <property type="match status" value="1"/>
</dbReference>
<dbReference type="eggNOG" id="ENOG502QUQH">
    <property type="taxonomic scope" value="Eukaryota"/>
</dbReference>
<comment type="similarity">
    <text evidence="1">Belongs to the LOB domain-containing protein family.</text>
</comment>
<dbReference type="HOGENOM" id="CLU_058353_0_0_1"/>
<dbReference type="EnsemblPlants" id="LPERR05G04040.1">
    <property type="protein sequence ID" value="LPERR05G04040.1"/>
    <property type="gene ID" value="LPERR05G04040"/>
</dbReference>
<feature type="domain" description="LOB" evidence="2">
    <location>
        <begin position="65"/>
        <end position="166"/>
    </location>
</feature>
<dbReference type="InterPro" id="IPR004883">
    <property type="entry name" value="LOB"/>
</dbReference>
<proteinExistence type="inferred from homology"/>
<dbReference type="PANTHER" id="PTHR31301:SF87">
    <property type="entry name" value="LOB DOMAIN-CONTAINING PROTEIN 15"/>
    <property type="match status" value="1"/>
</dbReference>
<protein>
    <recommendedName>
        <fullName evidence="2">LOB domain-containing protein</fullName>
    </recommendedName>
</protein>